<organism evidence="19 20">
    <name type="scientific">Cellulomonas wangleii</name>
    <dbReference type="NCBI Taxonomy" id="2816956"/>
    <lineage>
        <taxon>Bacteria</taxon>
        <taxon>Bacillati</taxon>
        <taxon>Actinomycetota</taxon>
        <taxon>Actinomycetes</taxon>
        <taxon>Micrococcales</taxon>
        <taxon>Cellulomonadaceae</taxon>
        <taxon>Cellulomonas</taxon>
    </lineage>
</organism>
<dbReference type="RefSeq" id="WP_207339951.1">
    <property type="nucleotide sequence ID" value="NZ_CP074405.1"/>
</dbReference>
<keyword evidence="8" id="KW-1207">Sterol metabolism</keyword>
<evidence type="ECO:0000256" key="9">
    <source>
        <dbReference type="ARBA" id="ARBA00023221"/>
    </source>
</evidence>
<dbReference type="PANTHER" id="PTHR47470">
    <property type="entry name" value="CHOLESTEROL OXIDASE"/>
    <property type="match status" value="1"/>
</dbReference>
<keyword evidence="20" id="KW-1185">Reference proteome</keyword>
<feature type="region of interest" description="Disordered" evidence="16">
    <location>
        <begin position="562"/>
        <end position="588"/>
    </location>
</feature>
<evidence type="ECO:0000256" key="13">
    <source>
        <dbReference type="ARBA" id="ARBA00049723"/>
    </source>
</evidence>
<accession>A0ABX8D4D2</accession>
<dbReference type="EMBL" id="CP074405">
    <property type="protein sequence ID" value="QVI62284.1"/>
    <property type="molecule type" value="Genomic_DNA"/>
</dbReference>
<evidence type="ECO:0000256" key="16">
    <source>
        <dbReference type="SAM" id="MobiDB-lite"/>
    </source>
</evidence>
<feature type="domain" description="FAD dependent oxidoreductase" evidence="17">
    <location>
        <begin position="8"/>
        <end position="312"/>
    </location>
</feature>
<keyword evidence="5" id="KW-0274">FAD</keyword>
<keyword evidence="6" id="KW-0560">Oxidoreductase</keyword>
<evidence type="ECO:0000256" key="5">
    <source>
        <dbReference type="ARBA" id="ARBA00022827"/>
    </source>
</evidence>
<evidence type="ECO:0000256" key="3">
    <source>
        <dbReference type="ARBA" id="ARBA00022548"/>
    </source>
</evidence>
<evidence type="ECO:0000256" key="12">
    <source>
        <dbReference type="ARBA" id="ARBA00049645"/>
    </source>
</evidence>
<dbReference type="InterPro" id="IPR036188">
    <property type="entry name" value="FAD/NAD-bd_sf"/>
</dbReference>
<evidence type="ECO:0000256" key="7">
    <source>
        <dbReference type="ARBA" id="ARBA00023098"/>
    </source>
</evidence>
<proteinExistence type="inferred from homology"/>
<dbReference type="Pfam" id="PF01266">
    <property type="entry name" value="DAO"/>
    <property type="match status" value="1"/>
</dbReference>
<evidence type="ECO:0000256" key="10">
    <source>
        <dbReference type="ARBA" id="ARBA00023235"/>
    </source>
</evidence>
<reference evidence="19 20" key="1">
    <citation type="submission" date="2021-05" db="EMBL/GenBank/DDBJ databases">
        <title>Novel species in genus Cellulomonas.</title>
        <authorList>
            <person name="Zhang G."/>
        </authorList>
    </citation>
    <scope>NUCLEOTIDE SEQUENCE [LARGE SCALE GENOMIC DNA]</scope>
    <source>
        <strain evidence="20">zg-ZUI222</strain>
    </source>
</reference>
<comment type="similarity">
    <text evidence="2">Belongs to the GMC oxidoreductase family.</text>
</comment>
<evidence type="ECO:0000313" key="20">
    <source>
        <dbReference type="Proteomes" id="UP000677804"/>
    </source>
</evidence>
<protein>
    <recommendedName>
        <fullName evidence="14">Cholesterol oxidase</fullName>
        <ecNumber evidence="13">1.1.3.6</ecNumber>
        <ecNumber evidence="11">5.3.3.1</ecNumber>
    </recommendedName>
    <alternativeName>
        <fullName evidence="15">Cholesterol isomerase</fullName>
    </alternativeName>
</protein>
<dbReference type="EC" id="1.1.3.6" evidence="13"/>
<dbReference type="InterPro" id="IPR052542">
    <property type="entry name" value="Cholesterol_Oxidase"/>
</dbReference>
<evidence type="ECO:0000256" key="14">
    <source>
        <dbReference type="ARBA" id="ARBA00049744"/>
    </source>
</evidence>
<evidence type="ECO:0000259" key="17">
    <source>
        <dbReference type="Pfam" id="PF01266"/>
    </source>
</evidence>
<keyword evidence="4" id="KW-0285">Flavoprotein</keyword>
<sequence>MTSPDAPHVVVVGSGFGGSVAALRLSEKGYRVTVLEAGRRFTPDTLPRTSWDVRRFLWAPRLGCRGIQRIHVLPDVVLLAGAGVGGGSLVYANTLYRPESDDFYRDPQWAALTDWRDELAPHYDQAQRMLGVVQNPTLTPADEVVRAAARELGVAGTFRLAPVGVVFGEPGAPVPDPFFGGAGPGRRGCLECGQCMTGCRHGAKNTLETNYLWLAERAGARIVPDTTVVSLVPHDDGRWDVVTVPTGRRRPRTTLAADQVVLAAGAWGTQELLHRLKADGTLPHLSDRLGHLTRTNSEALGGAARRPGARGPRVNSGVAITSSVWLDERTHIEPVRYGRGSNLMGLLGTVLTDGGGRVPRWVRWIGQVVRHPGHAVSVLSGLRTWSDRSVIGLVMQTGGASLTVRPRRTWTGRWRLTSTRGDGEPNPTWLPQANAAYRAMARHLDGIPMSTLGEVADVPMTAHFLGGCAIGSDASTGVVDAYHRVFGYPGLHVVDGSAVSANLGVNPSLTITAQAERACATWPNAGEPDPRPALGEPYRRVARVAPVRPAVPAHAAAALPLTVVRHRAPTDDATPTDPAPPRGVAYPS</sequence>
<keyword evidence="9" id="KW-0753">Steroid metabolism</keyword>
<keyword evidence="3" id="KW-0153">Cholesterol metabolism</keyword>
<name>A0ABX8D4D2_9CELL</name>
<keyword evidence="7" id="KW-0443">Lipid metabolism</keyword>
<evidence type="ECO:0000256" key="1">
    <source>
        <dbReference type="ARBA" id="ARBA00001974"/>
    </source>
</evidence>
<evidence type="ECO:0000256" key="2">
    <source>
        <dbReference type="ARBA" id="ARBA00010790"/>
    </source>
</evidence>
<dbReference type="InterPro" id="IPR007867">
    <property type="entry name" value="GMC_OxRtase_C"/>
</dbReference>
<gene>
    <name evidence="19" type="ORF">KG103_18065</name>
</gene>
<evidence type="ECO:0000256" key="8">
    <source>
        <dbReference type="ARBA" id="ARBA00023166"/>
    </source>
</evidence>
<evidence type="ECO:0000256" key="4">
    <source>
        <dbReference type="ARBA" id="ARBA00022630"/>
    </source>
</evidence>
<dbReference type="InterPro" id="IPR006076">
    <property type="entry name" value="FAD-dep_OxRdtase"/>
</dbReference>
<evidence type="ECO:0000259" key="18">
    <source>
        <dbReference type="Pfam" id="PF05199"/>
    </source>
</evidence>
<evidence type="ECO:0000313" key="19">
    <source>
        <dbReference type="EMBL" id="QVI62284.1"/>
    </source>
</evidence>
<dbReference type="EC" id="5.3.3.1" evidence="11"/>
<comment type="cofactor">
    <cofactor evidence="1">
        <name>FAD</name>
        <dbReference type="ChEBI" id="CHEBI:57692"/>
    </cofactor>
</comment>
<dbReference type="SUPFAM" id="SSF51905">
    <property type="entry name" value="FAD/NAD(P)-binding domain"/>
    <property type="match status" value="1"/>
</dbReference>
<dbReference type="Pfam" id="PF05199">
    <property type="entry name" value="GMC_oxred_C"/>
    <property type="match status" value="1"/>
</dbReference>
<keyword evidence="10" id="KW-0413">Isomerase</keyword>
<dbReference type="Proteomes" id="UP000677804">
    <property type="component" value="Chromosome"/>
</dbReference>
<comment type="pathway">
    <text evidence="12">Steroid metabolism; cholesterol degradation.</text>
</comment>
<evidence type="ECO:0000256" key="6">
    <source>
        <dbReference type="ARBA" id="ARBA00023002"/>
    </source>
</evidence>
<dbReference type="Gene3D" id="3.50.50.60">
    <property type="entry name" value="FAD/NAD(P)-binding domain"/>
    <property type="match status" value="3"/>
</dbReference>
<dbReference type="PANTHER" id="PTHR47470:SF1">
    <property type="entry name" value="FAD-DEPENDENT OXIDOREDUCTASE 2 FAD BINDING DOMAIN-CONTAINING PROTEIN"/>
    <property type="match status" value="1"/>
</dbReference>
<evidence type="ECO:0000256" key="11">
    <source>
        <dbReference type="ARBA" id="ARBA00038856"/>
    </source>
</evidence>
<feature type="domain" description="Glucose-methanol-choline oxidoreductase C-terminal" evidence="18">
    <location>
        <begin position="460"/>
        <end position="515"/>
    </location>
</feature>
<evidence type="ECO:0000256" key="15">
    <source>
        <dbReference type="ARBA" id="ARBA00049778"/>
    </source>
</evidence>